<accession>A0A2T3AKU4</accession>
<feature type="compositionally biased region" description="Low complexity" evidence="1">
    <location>
        <begin position="135"/>
        <end position="147"/>
    </location>
</feature>
<dbReference type="STRING" id="2025994.A0A2T3AKU4"/>
<organism evidence="2 3">
    <name type="scientific">Coniella lustricola</name>
    <dbReference type="NCBI Taxonomy" id="2025994"/>
    <lineage>
        <taxon>Eukaryota</taxon>
        <taxon>Fungi</taxon>
        <taxon>Dikarya</taxon>
        <taxon>Ascomycota</taxon>
        <taxon>Pezizomycotina</taxon>
        <taxon>Sordariomycetes</taxon>
        <taxon>Sordariomycetidae</taxon>
        <taxon>Diaporthales</taxon>
        <taxon>Schizoparmaceae</taxon>
        <taxon>Coniella</taxon>
    </lineage>
</organism>
<name>A0A2T3AKU4_9PEZI</name>
<dbReference type="PANTHER" id="PTHR38116:SF9">
    <property type="entry name" value="BZIP DOMAIN-CONTAINING PROTEIN"/>
    <property type="match status" value="1"/>
</dbReference>
<proteinExistence type="predicted"/>
<evidence type="ECO:0000256" key="1">
    <source>
        <dbReference type="SAM" id="MobiDB-lite"/>
    </source>
</evidence>
<evidence type="ECO:0000313" key="2">
    <source>
        <dbReference type="EMBL" id="PSS02304.1"/>
    </source>
</evidence>
<feature type="region of interest" description="Disordered" evidence="1">
    <location>
        <begin position="1"/>
        <end position="24"/>
    </location>
</feature>
<dbReference type="AlphaFoldDB" id="A0A2T3AKU4"/>
<feature type="region of interest" description="Disordered" evidence="1">
    <location>
        <begin position="128"/>
        <end position="153"/>
    </location>
</feature>
<dbReference type="InParanoid" id="A0A2T3AKU4"/>
<feature type="compositionally biased region" description="Polar residues" evidence="1">
    <location>
        <begin position="1"/>
        <end position="11"/>
    </location>
</feature>
<feature type="compositionally biased region" description="Polar residues" evidence="1">
    <location>
        <begin position="50"/>
        <end position="68"/>
    </location>
</feature>
<protein>
    <submittedName>
        <fullName evidence="2">Uncharacterized protein</fullName>
    </submittedName>
</protein>
<dbReference type="Pfam" id="PF11905">
    <property type="entry name" value="DUF3425"/>
    <property type="match status" value="1"/>
</dbReference>
<dbReference type="OrthoDB" id="2245989at2759"/>
<dbReference type="InterPro" id="IPR021833">
    <property type="entry name" value="DUF3425"/>
</dbReference>
<evidence type="ECO:0000313" key="3">
    <source>
        <dbReference type="Proteomes" id="UP000241462"/>
    </source>
</evidence>
<gene>
    <name evidence="2" type="ORF">BD289DRAFT_458148</name>
</gene>
<dbReference type="Proteomes" id="UP000241462">
    <property type="component" value="Unassembled WGS sequence"/>
</dbReference>
<keyword evidence="3" id="KW-1185">Reference proteome</keyword>
<dbReference type="EMBL" id="KZ678378">
    <property type="protein sequence ID" value="PSS02304.1"/>
    <property type="molecule type" value="Genomic_DNA"/>
</dbReference>
<reference evidence="2 3" key="1">
    <citation type="journal article" date="2018" name="Mycol. Prog.">
        <title>Coniella lustricola, a new species from submerged detritus.</title>
        <authorList>
            <person name="Raudabaugh D.B."/>
            <person name="Iturriaga T."/>
            <person name="Carver A."/>
            <person name="Mondo S."/>
            <person name="Pangilinan J."/>
            <person name="Lipzen A."/>
            <person name="He G."/>
            <person name="Amirebrahimi M."/>
            <person name="Grigoriev I.V."/>
            <person name="Miller A.N."/>
        </authorList>
    </citation>
    <scope>NUCLEOTIDE SEQUENCE [LARGE SCALE GENOMIC DNA]</scope>
    <source>
        <strain evidence="2 3">B22-T-1</strain>
    </source>
</reference>
<sequence length="354" mass="39114">MSSTVHCTTNRPRTRQRIQKAPNPLTVPNIQEDAAERKRVLNVLAQRRYQSNEPASATTCGSTNSVESSPRVDGQLRSSDTVLEPLTPESAESGSSELDANAVSWDMVSSFDTIGFESLGNWFNVTSGSASEAGSRSPPRLSPSDSSTVTSAQGISLPITIDSTSICEPSRGGGRTAQANDAFQDSYVLPVLELTLLRAFLRIAARLGCATTSIWDINTRSTFSDPLSSTLHLPKTWQPTTAQLLIPHHPILDILPWPSVREKILYTFTLPEDLRPPVAQSPTALVQFSYDLEDSAEGVRIWGEDVYDPRSWEVGQVFFEKWWFLFDSDIIKQSNYWRERRGAAKLRIASGHGE</sequence>
<dbReference type="PANTHER" id="PTHR38116">
    <property type="entry name" value="CHROMOSOME 7, WHOLE GENOME SHOTGUN SEQUENCE"/>
    <property type="match status" value="1"/>
</dbReference>
<feature type="region of interest" description="Disordered" evidence="1">
    <location>
        <begin position="50"/>
        <end position="78"/>
    </location>
</feature>